<dbReference type="SUPFAM" id="SSF51338">
    <property type="entry name" value="Composite domain of metallo-dependent hydrolases"/>
    <property type="match status" value="1"/>
</dbReference>
<dbReference type="Gene3D" id="2.30.40.10">
    <property type="entry name" value="Urease, subunit C, domain 1"/>
    <property type="match status" value="1"/>
</dbReference>
<dbReference type="PANTHER" id="PTHR43794:SF11">
    <property type="entry name" value="AMIDOHYDROLASE-RELATED DOMAIN-CONTAINING PROTEIN"/>
    <property type="match status" value="1"/>
</dbReference>
<dbReference type="PANTHER" id="PTHR43794">
    <property type="entry name" value="AMINOHYDROLASE SSNA-RELATED"/>
    <property type="match status" value="1"/>
</dbReference>
<dbReference type="Pfam" id="PF01979">
    <property type="entry name" value="Amidohydro_1"/>
    <property type="match status" value="1"/>
</dbReference>
<dbReference type="InterPro" id="IPR011059">
    <property type="entry name" value="Metal-dep_hydrolase_composite"/>
</dbReference>
<gene>
    <name evidence="3" type="ORF">OG398_00775</name>
</gene>
<feature type="domain" description="Amidohydrolase-related" evidence="2">
    <location>
        <begin position="56"/>
        <end position="417"/>
    </location>
</feature>
<dbReference type="InterPro" id="IPR006680">
    <property type="entry name" value="Amidohydro-rel"/>
</dbReference>
<sequence length="441" mass="46505">MTTPGIDTITDVTVLSEGRWQAGTDVHLAEGRISALAPAGELPRGERVLEGAGGHLVPGLVNTHTHLFQAGLRGIGEGLPLLAWLSAVGEEAALLTPERAYATAAAAAAEALRSGTTTLVEHMWPHPSPGVHDAVLRALRDSGIRAVLCRGVADRADRSRRWGFDPRLMQPLEEALAHTDELIAAARDSRVGVGVAVPNPRCLTPGGMAAVRAYADERGLPVSLHLLETTTDDTMCRERTGAGAVDYLERAGFLWERLLAVHCVELDAAGRATLARHGVGISYNPLSNMRLGSGIAPVPEMLAAGLRVGLGVDGAASNDTQDMMEALRIGAYLQRAAHRKADLLGFPEMFSLASNGANHVLGLEERPDGVRAGMQADLVLHRFDRDYACLPVRDPGATLLTCAGSRTVAAVMVDGEVLVRDGEHVRLSSAELAAGLSFTAA</sequence>
<reference evidence="3" key="1">
    <citation type="submission" date="2022-10" db="EMBL/GenBank/DDBJ databases">
        <title>The complete genomes of actinobacterial strains from the NBC collection.</title>
        <authorList>
            <person name="Joergensen T.S."/>
            <person name="Alvarez Arevalo M."/>
            <person name="Sterndorff E.B."/>
            <person name="Faurdal D."/>
            <person name="Vuksanovic O."/>
            <person name="Mourched A.-S."/>
            <person name="Charusanti P."/>
            <person name="Shaw S."/>
            <person name="Blin K."/>
            <person name="Weber T."/>
        </authorList>
    </citation>
    <scope>NUCLEOTIDE SEQUENCE</scope>
    <source>
        <strain evidence="3">NBC_00008</strain>
    </source>
</reference>
<dbReference type="GO" id="GO:0016810">
    <property type="term" value="F:hydrolase activity, acting on carbon-nitrogen (but not peptide) bonds"/>
    <property type="evidence" value="ECO:0007669"/>
    <property type="project" value="InterPro"/>
</dbReference>
<accession>A0AAU2VK17</accession>
<dbReference type="EMBL" id="CP108313">
    <property type="protein sequence ID" value="WTW66905.1"/>
    <property type="molecule type" value="Genomic_DNA"/>
</dbReference>
<name>A0AAU2VK17_9ACTN</name>
<evidence type="ECO:0000256" key="1">
    <source>
        <dbReference type="ARBA" id="ARBA00022801"/>
    </source>
</evidence>
<dbReference type="AlphaFoldDB" id="A0AAU2VK17"/>
<dbReference type="SUPFAM" id="SSF51556">
    <property type="entry name" value="Metallo-dependent hydrolases"/>
    <property type="match status" value="1"/>
</dbReference>
<protein>
    <submittedName>
        <fullName evidence="3">Amidohydrolase family protein</fullName>
    </submittedName>
</protein>
<evidence type="ECO:0000259" key="2">
    <source>
        <dbReference type="Pfam" id="PF01979"/>
    </source>
</evidence>
<dbReference type="InterPro" id="IPR032466">
    <property type="entry name" value="Metal_Hydrolase"/>
</dbReference>
<dbReference type="InterPro" id="IPR050287">
    <property type="entry name" value="MTA/SAH_deaminase"/>
</dbReference>
<evidence type="ECO:0000313" key="3">
    <source>
        <dbReference type="EMBL" id="WTW66905.1"/>
    </source>
</evidence>
<organism evidence="3">
    <name type="scientific">Streptomyces sp. NBC_00008</name>
    <dbReference type="NCBI Taxonomy" id="2903610"/>
    <lineage>
        <taxon>Bacteria</taxon>
        <taxon>Bacillati</taxon>
        <taxon>Actinomycetota</taxon>
        <taxon>Actinomycetes</taxon>
        <taxon>Kitasatosporales</taxon>
        <taxon>Streptomycetaceae</taxon>
        <taxon>Streptomyces</taxon>
    </lineage>
</organism>
<dbReference type="Gene3D" id="3.20.20.140">
    <property type="entry name" value="Metal-dependent hydrolases"/>
    <property type="match status" value="1"/>
</dbReference>
<keyword evidence="1" id="KW-0378">Hydrolase</keyword>
<proteinExistence type="predicted"/>